<reference evidence="2 3" key="1">
    <citation type="submission" date="2018-06" db="EMBL/GenBank/DDBJ databases">
        <title>Genome sequencing of Oceanotoga sp. sy52.</title>
        <authorList>
            <person name="Mori K."/>
        </authorList>
    </citation>
    <scope>NUCLEOTIDE SEQUENCE [LARGE SCALE GENOMIC DNA]</scope>
    <source>
        <strain evidence="3">sy52</strain>
    </source>
</reference>
<dbReference type="InParanoid" id="A0A7G1G7Z5"/>
<proteinExistence type="predicted"/>
<gene>
    <name evidence="2" type="ORF">OSSY52_12080</name>
</gene>
<accession>A0A7G1G7Z5</accession>
<evidence type="ECO:0000256" key="1">
    <source>
        <dbReference type="SAM" id="Phobius"/>
    </source>
</evidence>
<sequence>MTVFTFFISLLAMIVSIFNIILMIQILKKTDKNNELTSISFDEESNKLLARFQKITTTKLRALDNKIEIVDQLLKDVNESYSRLASILSEVEKINDEHFKNKIMNNKIIDSIKASDEKPLESQKINEILEKNDEIIKSENEEKIINKENNETTKNKYKEEIILDKKSMVLEYYHQGLTPQEIGKKLNIGIGEVMLFINLYNK</sequence>
<dbReference type="Proteomes" id="UP000516361">
    <property type="component" value="Chromosome"/>
</dbReference>
<keyword evidence="1" id="KW-1133">Transmembrane helix</keyword>
<dbReference type="EMBL" id="AP018712">
    <property type="protein sequence ID" value="BBE31067.1"/>
    <property type="molecule type" value="Genomic_DNA"/>
</dbReference>
<dbReference type="AlphaFoldDB" id="A0A7G1G7Z5"/>
<feature type="transmembrane region" description="Helical" evidence="1">
    <location>
        <begin position="6"/>
        <end position="27"/>
    </location>
</feature>
<keyword evidence="1" id="KW-0472">Membrane</keyword>
<name>A0A7G1G7Z5_9BACT</name>
<protein>
    <submittedName>
        <fullName evidence="2">Uncharacterized protein</fullName>
    </submittedName>
</protein>
<dbReference type="FunCoup" id="A0A7G1G7Z5">
    <property type="interactions" value="16"/>
</dbReference>
<keyword evidence="3" id="KW-1185">Reference proteome</keyword>
<dbReference type="InterPro" id="IPR046118">
    <property type="entry name" value="DUF6115"/>
</dbReference>
<dbReference type="KEGG" id="ocy:OSSY52_12080"/>
<dbReference type="Pfam" id="PF19610">
    <property type="entry name" value="DUF6115"/>
    <property type="match status" value="1"/>
</dbReference>
<dbReference type="RefSeq" id="WP_190613384.1">
    <property type="nucleotide sequence ID" value="NZ_AP018712.1"/>
</dbReference>
<evidence type="ECO:0000313" key="2">
    <source>
        <dbReference type="EMBL" id="BBE31067.1"/>
    </source>
</evidence>
<keyword evidence="1" id="KW-0812">Transmembrane</keyword>
<organism evidence="2 3">
    <name type="scientific">Tepiditoga spiralis</name>
    <dbReference type="NCBI Taxonomy" id="2108365"/>
    <lineage>
        <taxon>Bacteria</taxon>
        <taxon>Thermotogati</taxon>
        <taxon>Thermotogota</taxon>
        <taxon>Thermotogae</taxon>
        <taxon>Petrotogales</taxon>
        <taxon>Petrotogaceae</taxon>
        <taxon>Tepiditoga</taxon>
    </lineage>
</organism>
<evidence type="ECO:0000313" key="3">
    <source>
        <dbReference type="Proteomes" id="UP000516361"/>
    </source>
</evidence>